<dbReference type="GO" id="GO:0004634">
    <property type="term" value="F:phosphopyruvate hydratase activity"/>
    <property type="evidence" value="ECO:0007669"/>
    <property type="project" value="UniProtKB-EC"/>
</dbReference>
<dbReference type="PIRSF" id="PIRSF001400">
    <property type="entry name" value="Enolase"/>
    <property type="match status" value="1"/>
</dbReference>
<feature type="binding site" evidence="9">
    <location>
        <position position="341"/>
    </location>
    <ligand>
        <name>(2R)-2-phosphoglycerate</name>
        <dbReference type="ChEBI" id="CHEBI:58289"/>
    </ligand>
</feature>
<dbReference type="Pfam" id="PF03952">
    <property type="entry name" value="Enolase_N"/>
    <property type="match status" value="1"/>
</dbReference>
<evidence type="ECO:0000256" key="1">
    <source>
        <dbReference type="ARBA" id="ARBA00005031"/>
    </source>
</evidence>
<keyword evidence="13" id="KW-1185">Reference proteome</keyword>
<dbReference type="SFLD" id="SFLDG00178">
    <property type="entry name" value="enolase"/>
    <property type="match status" value="1"/>
</dbReference>
<accession>A0ABS1BB61</accession>
<dbReference type="SMART" id="SM01192">
    <property type="entry name" value="Enolase_C"/>
    <property type="match status" value="1"/>
</dbReference>
<dbReference type="PRINTS" id="PR00148">
    <property type="entry name" value="ENOLASE"/>
</dbReference>
<feature type="binding site" evidence="9">
    <location>
        <position position="247"/>
    </location>
    <ligand>
        <name>Mg(2+)</name>
        <dbReference type="ChEBI" id="CHEBI:18420"/>
    </ligand>
</feature>
<comment type="catalytic activity">
    <reaction evidence="9">
        <text>(2R)-2-phosphoglycerate = phosphoenolpyruvate + H2O</text>
        <dbReference type="Rhea" id="RHEA:10164"/>
        <dbReference type="ChEBI" id="CHEBI:15377"/>
        <dbReference type="ChEBI" id="CHEBI:58289"/>
        <dbReference type="ChEBI" id="CHEBI:58702"/>
        <dbReference type="EC" id="4.2.1.11"/>
    </reaction>
</comment>
<feature type="binding site" evidence="9">
    <location>
        <position position="289"/>
    </location>
    <ligand>
        <name>Mg(2+)</name>
        <dbReference type="ChEBI" id="CHEBI:18420"/>
    </ligand>
</feature>
<evidence type="ECO:0000256" key="9">
    <source>
        <dbReference type="HAMAP-Rule" id="MF_00318"/>
    </source>
</evidence>
<dbReference type="EC" id="4.2.1.11" evidence="3 9"/>
<dbReference type="Gene3D" id="3.20.20.120">
    <property type="entry name" value="Enolase-like C-terminal domain"/>
    <property type="match status" value="1"/>
</dbReference>
<evidence type="ECO:0000313" key="12">
    <source>
        <dbReference type="EMBL" id="MBK0331407.1"/>
    </source>
</evidence>
<keyword evidence="9" id="KW-0963">Cytoplasm</keyword>
<evidence type="ECO:0000256" key="7">
    <source>
        <dbReference type="ARBA" id="ARBA00023152"/>
    </source>
</evidence>
<dbReference type="HAMAP" id="MF_00318">
    <property type="entry name" value="Enolase"/>
    <property type="match status" value="1"/>
</dbReference>
<dbReference type="Gene3D" id="3.30.390.10">
    <property type="entry name" value="Enolase-like, N-terminal domain"/>
    <property type="match status" value="1"/>
</dbReference>
<comment type="caution">
    <text evidence="12">The sequence shown here is derived from an EMBL/GenBank/DDBJ whole genome shotgun (WGS) entry which is preliminary data.</text>
</comment>
<dbReference type="PANTHER" id="PTHR11902:SF1">
    <property type="entry name" value="ENOLASE"/>
    <property type="match status" value="1"/>
</dbReference>
<dbReference type="SMART" id="SM01193">
    <property type="entry name" value="Enolase_N"/>
    <property type="match status" value="1"/>
</dbReference>
<protein>
    <recommendedName>
        <fullName evidence="4 9">Enolase</fullName>
        <ecNumber evidence="3 9">4.2.1.11</ecNumber>
    </recommendedName>
    <alternativeName>
        <fullName evidence="9">2-phospho-D-glycerate hydro-lyase</fullName>
    </alternativeName>
    <alternativeName>
        <fullName evidence="9">2-phosphoglycerate dehydratase</fullName>
    </alternativeName>
</protein>
<evidence type="ECO:0000256" key="5">
    <source>
        <dbReference type="ARBA" id="ARBA00022525"/>
    </source>
</evidence>
<evidence type="ECO:0000256" key="2">
    <source>
        <dbReference type="ARBA" id="ARBA00009604"/>
    </source>
</evidence>
<dbReference type="SFLD" id="SFLDS00001">
    <property type="entry name" value="Enolase"/>
    <property type="match status" value="1"/>
</dbReference>
<comment type="function">
    <text evidence="9">Catalyzes the reversible conversion of 2-phosphoglycerate (2-PG) into phosphoenolpyruvate (PEP). It is essential for the degradation of carbohydrates via glycolysis.</text>
</comment>
<comment type="pathway">
    <text evidence="1 9">Carbohydrate degradation; glycolysis; pyruvate from D-glyceraldehyde 3-phosphate: step 4/5.</text>
</comment>
<feature type="active site" description="Proton donor" evidence="9">
    <location>
        <position position="209"/>
    </location>
</feature>
<feature type="binding site" evidence="9">
    <location>
        <position position="316"/>
    </location>
    <ligand>
        <name>Mg(2+)</name>
        <dbReference type="ChEBI" id="CHEBI:18420"/>
    </ligand>
</feature>
<proteinExistence type="inferred from homology"/>
<dbReference type="Pfam" id="PF00113">
    <property type="entry name" value="Enolase_C"/>
    <property type="match status" value="1"/>
</dbReference>
<keyword evidence="7 9" id="KW-0324">Glycolysis</keyword>
<feature type="binding site" evidence="9">
    <location>
        <position position="392"/>
    </location>
    <ligand>
        <name>(2R)-2-phosphoglycerate</name>
        <dbReference type="ChEBI" id="CHEBI:58289"/>
    </ligand>
</feature>
<feature type="binding site" evidence="9">
    <location>
        <position position="370"/>
    </location>
    <ligand>
        <name>(2R)-2-phosphoglycerate</name>
        <dbReference type="ChEBI" id="CHEBI:58289"/>
    </ligand>
</feature>
<evidence type="ECO:0000256" key="4">
    <source>
        <dbReference type="ARBA" id="ARBA00017068"/>
    </source>
</evidence>
<evidence type="ECO:0000259" key="11">
    <source>
        <dbReference type="SMART" id="SM01193"/>
    </source>
</evidence>
<comment type="cofactor">
    <cofactor evidence="9">
        <name>Mg(2+)</name>
        <dbReference type="ChEBI" id="CHEBI:18420"/>
    </cofactor>
    <text evidence="9">Binds a second Mg(2+) ion via substrate during catalysis.</text>
</comment>
<dbReference type="RefSeq" id="WP_200502013.1">
    <property type="nucleotide sequence ID" value="NZ_JAEDAJ010000003.1"/>
</dbReference>
<keyword evidence="9" id="KW-0479">Metal-binding</keyword>
<feature type="active site" description="Proton acceptor" evidence="9">
    <location>
        <position position="341"/>
    </location>
</feature>
<evidence type="ECO:0000256" key="8">
    <source>
        <dbReference type="ARBA" id="ARBA00023239"/>
    </source>
</evidence>
<evidence type="ECO:0000313" key="13">
    <source>
        <dbReference type="Proteomes" id="UP000612352"/>
    </source>
</evidence>
<keyword evidence="8 9" id="KW-0456">Lyase</keyword>
<keyword evidence="6 9" id="KW-0460">Magnesium</keyword>
<feature type="binding site" evidence="9">
    <location>
        <position position="167"/>
    </location>
    <ligand>
        <name>(2R)-2-phosphoglycerate</name>
        <dbReference type="ChEBI" id="CHEBI:58289"/>
    </ligand>
</feature>
<dbReference type="InterPro" id="IPR020811">
    <property type="entry name" value="Enolase_N"/>
</dbReference>
<dbReference type="SUPFAM" id="SSF54826">
    <property type="entry name" value="Enolase N-terminal domain-like"/>
    <property type="match status" value="1"/>
</dbReference>
<dbReference type="InterPro" id="IPR000941">
    <property type="entry name" value="Enolase"/>
</dbReference>
<dbReference type="PANTHER" id="PTHR11902">
    <property type="entry name" value="ENOLASE"/>
    <property type="match status" value="1"/>
</dbReference>
<dbReference type="InterPro" id="IPR020810">
    <property type="entry name" value="Enolase_C"/>
</dbReference>
<comment type="similarity">
    <text evidence="2 9">Belongs to the enolase family.</text>
</comment>
<feature type="domain" description="Enolase C-terminal TIM barrel" evidence="10">
    <location>
        <begin position="143"/>
        <end position="417"/>
    </location>
</feature>
<feature type="binding site" evidence="9">
    <location>
        <position position="371"/>
    </location>
    <ligand>
        <name>(2R)-2-phosphoglycerate</name>
        <dbReference type="ChEBI" id="CHEBI:58289"/>
    </ligand>
</feature>
<dbReference type="EMBL" id="JAEDAJ010000003">
    <property type="protein sequence ID" value="MBK0331407.1"/>
    <property type="molecule type" value="Genomic_DNA"/>
</dbReference>
<feature type="domain" description="Enolase N-terminal" evidence="11">
    <location>
        <begin position="7"/>
        <end position="136"/>
    </location>
</feature>
<gene>
    <name evidence="9 12" type="primary">eno</name>
    <name evidence="12" type="ORF">I8D64_08335</name>
</gene>
<comment type="subcellular location">
    <subcellularLocation>
        <location evidence="9">Cytoplasm</location>
    </subcellularLocation>
    <subcellularLocation>
        <location evidence="9">Secreted</location>
    </subcellularLocation>
    <subcellularLocation>
        <location evidence="9">Cell surface</location>
    </subcellularLocation>
    <text evidence="9">Fractions of enolase are present in both the cytoplasm and on the cell surface.</text>
</comment>
<evidence type="ECO:0000256" key="6">
    <source>
        <dbReference type="ARBA" id="ARBA00022842"/>
    </source>
</evidence>
<evidence type="ECO:0000259" key="10">
    <source>
        <dbReference type="SMART" id="SM01192"/>
    </source>
</evidence>
<dbReference type="InterPro" id="IPR020809">
    <property type="entry name" value="Enolase_CS"/>
</dbReference>
<dbReference type="InterPro" id="IPR029017">
    <property type="entry name" value="Enolase-like_N"/>
</dbReference>
<sequence>MTSDLVLTSLRARPILDSRGFPTVEVTATTADGGVLRAASPAGASTGAHEAVELRDGGPAFSGKGVDGAVRSVDVHLAELLVGTAWSSLEDADAAMAELDSTQGYASLGANAVVAVSMVLARGFAHAAGMELWEWFAAHTGSAPLLPVPHFNVLNGGAHAANDLDLQEFMIAPVGARDEAEAVAMGAEAHHALGALVRERYGTAGLGDEGGFAPALADPREALDLLMEAMERAGLVPGREEMAIALDPAANGFHRGGGLYRVAGRDMDREQLANLYTRLLGDYPIRSLEDGFAEDDLEGWRVQARELGGRVQLVGDDLYVTDPVRIRDGAARGLSDAVLIKPNQIGTISQTLAAIRTAREASMACMISHRSGETWDDFIADLAVGTGVGQIKAGAPARGERVAKYNRLMGIALAHPELPYGLS</sequence>
<dbReference type="Proteomes" id="UP000612352">
    <property type="component" value="Unassembled WGS sequence"/>
</dbReference>
<keyword evidence="5 9" id="KW-0964">Secreted</keyword>
<dbReference type="SUPFAM" id="SSF51604">
    <property type="entry name" value="Enolase C-terminal domain-like"/>
    <property type="match status" value="1"/>
</dbReference>
<name>A0ABS1BB61_9MICO</name>
<dbReference type="InterPro" id="IPR036849">
    <property type="entry name" value="Enolase-like_C_sf"/>
</dbReference>
<dbReference type="CDD" id="cd03313">
    <property type="entry name" value="enolase"/>
    <property type="match status" value="1"/>
</dbReference>
<evidence type="ECO:0000256" key="3">
    <source>
        <dbReference type="ARBA" id="ARBA00012058"/>
    </source>
</evidence>
<dbReference type="SFLD" id="SFLDF00002">
    <property type="entry name" value="enolase"/>
    <property type="match status" value="1"/>
</dbReference>
<organism evidence="12 13">
    <name type="scientific">Brachybacterium halotolerans</name>
    <dbReference type="NCBI Taxonomy" id="2795215"/>
    <lineage>
        <taxon>Bacteria</taxon>
        <taxon>Bacillati</taxon>
        <taxon>Actinomycetota</taxon>
        <taxon>Actinomycetes</taxon>
        <taxon>Micrococcales</taxon>
        <taxon>Dermabacteraceae</taxon>
        <taxon>Brachybacterium</taxon>
    </lineage>
</organism>
<dbReference type="NCBIfam" id="TIGR01060">
    <property type="entry name" value="eno"/>
    <property type="match status" value="1"/>
</dbReference>
<dbReference type="PROSITE" id="PS00164">
    <property type="entry name" value="ENOLASE"/>
    <property type="match status" value="1"/>
</dbReference>
<reference evidence="12 13" key="1">
    <citation type="submission" date="2020-12" db="EMBL/GenBank/DDBJ databases">
        <title>Brachybacterium sp. MASK1Z-5, whole genome shotgun sequence.</title>
        <authorList>
            <person name="Tuo L."/>
        </authorList>
    </citation>
    <scope>NUCLEOTIDE SEQUENCE [LARGE SCALE GENOMIC DNA]</scope>
    <source>
        <strain evidence="12 13">MASK1Z-5</strain>
    </source>
</reference>